<feature type="chain" id="PRO_5043517455" evidence="6">
    <location>
        <begin position="23"/>
        <end position="780"/>
    </location>
</feature>
<dbReference type="Pfam" id="PF00394">
    <property type="entry name" value="Cu-oxidase"/>
    <property type="match status" value="1"/>
</dbReference>
<keyword evidence="2" id="KW-0479">Metal-binding</keyword>
<keyword evidence="5" id="KW-0472">Membrane</keyword>
<dbReference type="FunFam" id="2.60.40.420:FF:000031">
    <property type="entry name" value="Laccase-2 isoform A"/>
    <property type="match status" value="1"/>
</dbReference>
<dbReference type="InterPro" id="IPR008972">
    <property type="entry name" value="Cupredoxin"/>
</dbReference>
<feature type="transmembrane region" description="Helical" evidence="5">
    <location>
        <begin position="716"/>
        <end position="739"/>
    </location>
</feature>
<evidence type="ECO:0000259" key="8">
    <source>
        <dbReference type="Pfam" id="PF07731"/>
    </source>
</evidence>
<feature type="region of interest" description="Disordered" evidence="4">
    <location>
        <begin position="678"/>
        <end position="705"/>
    </location>
</feature>
<dbReference type="PROSITE" id="PS51257">
    <property type="entry name" value="PROKAR_LIPOPROTEIN"/>
    <property type="match status" value="1"/>
</dbReference>
<evidence type="ECO:0000256" key="6">
    <source>
        <dbReference type="SAM" id="SignalP"/>
    </source>
</evidence>
<dbReference type="InterPro" id="IPR045087">
    <property type="entry name" value="Cu-oxidase_fam"/>
</dbReference>
<dbReference type="SUPFAM" id="SSF49503">
    <property type="entry name" value="Cupredoxins"/>
    <property type="match status" value="3"/>
</dbReference>
<comment type="caution">
    <text evidence="10">The sequence shown here is derived from an EMBL/GenBank/DDBJ whole genome shotgun (WGS) entry which is preliminary data.</text>
</comment>
<dbReference type="CDD" id="cd13884">
    <property type="entry name" value="CuRO_2_tcLCC_insect_like"/>
    <property type="match status" value="1"/>
</dbReference>
<feature type="domain" description="Plastocyanin-like" evidence="9">
    <location>
        <begin position="91"/>
        <end position="195"/>
    </location>
</feature>
<gene>
    <name evidence="10" type="ORF">PoB_006787000</name>
</gene>
<dbReference type="Pfam" id="PF07731">
    <property type="entry name" value="Cu-oxidase_2"/>
    <property type="match status" value="1"/>
</dbReference>
<dbReference type="GO" id="GO:0005886">
    <property type="term" value="C:plasma membrane"/>
    <property type="evidence" value="ECO:0007669"/>
    <property type="project" value="TreeGrafter"/>
</dbReference>
<organism evidence="10 11">
    <name type="scientific">Plakobranchus ocellatus</name>
    <dbReference type="NCBI Taxonomy" id="259542"/>
    <lineage>
        <taxon>Eukaryota</taxon>
        <taxon>Metazoa</taxon>
        <taxon>Spiralia</taxon>
        <taxon>Lophotrochozoa</taxon>
        <taxon>Mollusca</taxon>
        <taxon>Gastropoda</taxon>
        <taxon>Heterobranchia</taxon>
        <taxon>Euthyneura</taxon>
        <taxon>Panpulmonata</taxon>
        <taxon>Sacoglossa</taxon>
        <taxon>Placobranchoidea</taxon>
        <taxon>Plakobranchidae</taxon>
        <taxon>Plakobranchus</taxon>
    </lineage>
</organism>
<keyword evidence="11" id="KW-1185">Reference proteome</keyword>
<dbReference type="InterPro" id="IPR011706">
    <property type="entry name" value="Cu-oxidase_C"/>
</dbReference>
<dbReference type="EMBL" id="BLXT01007679">
    <property type="protein sequence ID" value="GFO41365.1"/>
    <property type="molecule type" value="Genomic_DNA"/>
</dbReference>
<dbReference type="CDD" id="cd13858">
    <property type="entry name" value="CuRO_1_tcLCC2_insect_like"/>
    <property type="match status" value="1"/>
</dbReference>
<evidence type="ECO:0000256" key="1">
    <source>
        <dbReference type="ARBA" id="ARBA00010609"/>
    </source>
</evidence>
<accession>A0AAV4DB89</accession>
<evidence type="ECO:0000256" key="3">
    <source>
        <dbReference type="ARBA" id="ARBA00023002"/>
    </source>
</evidence>
<dbReference type="Gene3D" id="2.60.40.420">
    <property type="entry name" value="Cupredoxins - blue copper proteins"/>
    <property type="match status" value="3"/>
</dbReference>
<dbReference type="PANTHER" id="PTHR11709:SF232">
    <property type="entry name" value="STRAW, ISOFORM G"/>
    <property type="match status" value="1"/>
</dbReference>
<evidence type="ECO:0000259" key="7">
    <source>
        <dbReference type="Pfam" id="PF00394"/>
    </source>
</evidence>
<evidence type="ECO:0000313" key="11">
    <source>
        <dbReference type="Proteomes" id="UP000735302"/>
    </source>
</evidence>
<dbReference type="PROSITE" id="PS00080">
    <property type="entry name" value="MULTICOPPER_OXIDASE2"/>
    <property type="match status" value="1"/>
</dbReference>
<keyword evidence="5" id="KW-1133">Transmembrane helix</keyword>
<protein>
    <submittedName>
        <fullName evidence="10">Laccase</fullName>
    </submittedName>
</protein>
<dbReference type="InterPro" id="IPR011707">
    <property type="entry name" value="Cu-oxidase-like_N"/>
</dbReference>
<name>A0AAV4DB89_9GAST</name>
<dbReference type="CDD" id="cd13905">
    <property type="entry name" value="CuRO_3_tcLLC2_insect_like"/>
    <property type="match status" value="1"/>
</dbReference>
<dbReference type="PANTHER" id="PTHR11709">
    <property type="entry name" value="MULTI-COPPER OXIDASE"/>
    <property type="match status" value="1"/>
</dbReference>
<evidence type="ECO:0000256" key="2">
    <source>
        <dbReference type="ARBA" id="ARBA00022723"/>
    </source>
</evidence>
<evidence type="ECO:0000259" key="9">
    <source>
        <dbReference type="Pfam" id="PF07732"/>
    </source>
</evidence>
<feature type="domain" description="Plastocyanin-like" evidence="8">
    <location>
        <begin position="524"/>
        <end position="655"/>
    </location>
</feature>
<sequence length="780" mass="88108">MGRMQFIASACLLVCFWISVSCRDPRKNPYDIDDYKTHPCLRTCKEGEKPKKCIYYFLVEHYTTMSAACYDCPSNKSHCALPQCITGNGLYRPVLSVNRMVPGPAIQVCHGDTIEVVVDNRMELGEGTTIHWHGLRQHGTPYMDGTSMITQCPITKWSKMTYSFKAADAGTHFWHSHAAIQRSDGLFGSMIIRQPISMDPHASLFDVDIPEHTIMLNDWSKRMSVESFVSLFHTEELPYASGILVNGRGRTNEGFKIPDEEFTVKAGLRYRFRIIFSGILNCPIYVRIDGHKLLMIATDGKDFEPVEVDSFRIYSGERYDFVLNTKGEQEPHSESYWMRFKGLDTCATSKIIQTAILRYSTDASQDPPVEVTYDNTVPGANEVTLNDQSGVSSQTNIQIVDLRSLKNDQHGEDRDLLEEPDKRFHIVLSQSALPDTRFLSPPYPGCPSAFPTHPRYDATETLSSSWTNISESEDAKEKCKNPTRRNNLQLNHITCRLPPAPPLTQYDDVDKKLLCNGVNIQSDCTKKICDCVHTLTVDKDDLVEFVLSTVRGSQKANAEHKAPLLVHPMHLHGHNVRVVTMLRLNNVSSMAEVQAMDKRGEIIRIRSRAPYKDTIPVTDRSIVIIRFRADNPGFWFFHCHIELHTELGMALVLQSGNVKDFPKPPRMFPKCYSWSEDDEPAGDDHVDLNSRSLPGGGEDNLGANKTERDFLDGESLMIVGVAALVCLAVPAVLLALLVYRQRRQNRAPYRRLKYCSARHAGPYRSTSTRDETNVDQPHAM</sequence>
<proteinExistence type="inferred from homology"/>
<keyword evidence="5" id="KW-0812">Transmembrane</keyword>
<dbReference type="GO" id="GO:0006826">
    <property type="term" value="P:iron ion transport"/>
    <property type="evidence" value="ECO:0007669"/>
    <property type="project" value="TreeGrafter"/>
</dbReference>
<dbReference type="Proteomes" id="UP000735302">
    <property type="component" value="Unassembled WGS sequence"/>
</dbReference>
<comment type="similarity">
    <text evidence="1">Belongs to the multicopper oxidase family.</text>
</comment>
<evidence type="ECO:0000313" key="10">
    <source>
        <dbReference type="EMBL" id="GFO41365.1"/>
    </source>
</evidence>
<dbReference type="Pfam" id="PF07732">
    <property type="entry name" value="Cu-oxidase_3"/>
    <property type="match status" value="1"/>
</dbReference>
<dbReference type="InterPro" id="IPR002355">
    <property type="entry name" value="Cu_oxidase_Cu_BS"/>
</dbReference>
<dbReference type="AlphaFoldDB" id="A0AAV4DB89"/>
<feature type="domain" description="Plastocyanin-like" evidence="7">
    <location>
        <begin position="211"/>
        <end position="360"/>
    </location>
</feature>
<evidence type="ECO:0000256" key="5">
    <source>
        <dbReference type="SAM" id="Phobius"/>
    </source>
</evidence>
<feature type="signal peptide" evidence="6">
    <location>
        <begin position="1"/>
        <end position="22"/>
    </location>
</feature>
<keyword evidence="3" id="KW-0560">Oxidoreductase</keyword>
<reference evidence="10 11" key="1">
    <citation type="journal article" date="2021" name="Elife">
        <title>Chloroplast acquisition without the gene transfer in kleptoplastic sea slugs, Plakobranchus ocellatus.</title>
        <authorList>
            <person name="Maeda T."/>
            <person name="Takahashi S."/>
            <person name="Yoshida T."/>
            <person name="Shimamura S."/>
            <person name="Takaki Y."/>
            <person name="Nagai Y."/>
            <person name="Toyoda A."/>
            <person name="Suzuki Y."/>
            <person name="Arimoto A."/>
            <person name="Ishii H."/>
            <person name="Satoh N."/>
            <person name="Nishiyama T."/>
            <person name="Hasebe M."/>
            <person name="Maruyama T."/>
            <person name="Minagawa J."/>
            <person name="Obokata J."/>
            <person name="Shigenobu S."/>
        </authorList>
    </citation>
    <scope>NUCLEOTIDE SEQUENCE [LARGE SCALE GENOMIC DNA]</scope>
</reference>
<keyword evidence="6" id="KW-0732">Signal</keyword>
<evidence type="ECO:0000256" key="4">
    <source>
        <dbReference type="SAM" id="MobiDB-lite"/>
    </source>
</evidence>
<dbReference type="FunFam" id="2.60.40.420:FF:000045">
    <property type="entry name" value="Laccase 2"/>
    <property type="match status" value="1"/>
</dbReference>
<dbReference type="GO" id="GO:0016491">
    <property type="term" value="F:oxidoreductase activity"/>
    <property type="evidence" value="ECO:0007669"/>
    <property type="project" value="UniProtKB-KW"/>
</dbReference>
<dbReference type="InterPro" id="IPR001117">
    <property type="entry name" value="Cu-oxidase_2nd"/>
</dbReference>
<dbReference type="GO" id="GO:0005507">
    <property type="term" value="F:copper ion binding"/>
    <property type="evidence" value="ECO:0007669"/>
    <property type="project" value="InterPro"/>
</dbReference>